<dbReference type="PROSITE" id="PS00218">
    <property type="entry name" value="AMINO_ACID_PERMEASE_1"/>
    <property type="match status" value="1"/>
</dbReference>
<dbReference type="InterPro" id="IPR004840">
    <property type="entry name" value="Amino_acid_permease_CS"/>
</dbReference>
<feature type="transmembrane region" description="Helical" evidence="6">
    <location>
        <begin position="37"/>
        <end position="55"/>
    </location>
</feature>
<dbReference type="AlphaFoldDB" id="E7G584"/>
<evidence type="ECO:0000256" key="3">
    <source>
        <dbReference type="ARBA" id="ARBA00022692"/>
    </source>
</evidence>
<reference evidence="8 9" key="1">
    <citation type="journal article" date="2011" name="Vet. Res.">
        <title>Genome sequence of Helicobacter suis supports its role in gastric pathology.</title>
        <authorList>
            <person name="Vermoote M."/>
            <person name="Vandekerckhove T.T."/>
            <person name="Flahou B."/>
            <person name="Pasmans F."/>
            <person name="Smet A."/>
            <person name="De Groote D."/>
            <person name="Van Criekinge W."/>
            <person name="Ducatelle R."/>
            <person name="Haesebrouck F."/>
        </authorList>
    </citation>
    <scope>NUCLEOTIDE SEQUENCE [LARGE SCALE GENOMIC DNA]</scope>
    <source>
        <strain evidence="8 9">HS5</strain>
    </source>
</reference>
<feature type="transmembrane region" description="Helical" evidence="6">
    <location>
        <begin position="112"/>
        <end position="134"/>
    </location>
</feature>
<dbReference type="InterPro" id="IPR004841">
    <property type="entry name" value="AA-permease/SLC12A_dom"/>
</dbReference>
<accession>E7G584</accession>
<evidence type="ECO:0000256" key="2">
    <source>
        <dbReference type="ARBA" id="ARBA00022448"/>
    </source>
</evidence>
<dbReference type="GO" id="GO:0006865">
    <property type="term" value="P:amino acid transport"/>
    <property type="evidence" value="ECO:0007669"/>
    <property type="project" value="InterPro"/>
</dbReference>
<comment type="caution">
    <text evidence="8">The sequence shown here is derived from an EMBL/GenBank/DDBJ whole genome shotgun (WGS) entry which is preliminary data.</text>
</comment>
<dbReference type="EMBL" id="ADHO01000259">
    <property type="protein sequence ID" value="EFX41449.1"/>
    <property type="molecule type" value="Genomic_DNA"/>
</dbReference>
<feature type="transmembrane region" description="Helical" evidence="6">
    <location>
        <begin position="273"/>
        <end position="290"/>
    </location>
</feature>
<dbReference type="PANTHER" id="PTHR43495">
    <property type="entry name" value="GABA PERMEASE"/>
    <property type="match status" value="1"/>
</dbReference>
<comment type="subcellular location">
    <subcellularLocation>
        <location evidence="1">Membrane</location>
        <topology evidence="1">Multi-pass membrane protein</topology>
    </subcellularLocation>
</comment>
<dbReference type="FunFam" id="1.20.1740.10:FF:000001">
    <property type="entry name" value="Amino acid permease"/>
    <property type="match status" value="1"/>
</dbReference>
<dbReference type="PANTHER" id="PTHR43495:SF5">
    <property type="entry name" value="GAMMA-AMINOBUTYRIC ACID PERMEASE"/>
    <property type="match status" value="1"/>
</dbReference>
<feature type="transmembrane region" description="Helical" evidence="6">
    <location>
        <begin position="322"/>
        <end position="347"/>
    </location>
</feature>
<dbReference type="PIRSF" id="PIRSF006060">
    <property type="entry name" value="AA_transporter"/>
    <property type="match status" value="1"/>
</dbReference>
<keyword evidence="3 6" id="KW-0812">Transmembrane</keyword>
<name>E7G584_9HELI</name>
<evidence type="ECO:0000313" key="9">
    <source>
        <dbReference type="Proteomes" id="UP000054093"/>
    </source>
</evidence>
<feature type="transmembrane region" description="Helical" evidence="6">
    <location>
        <begin position="439"/>
        <end position="460"/>
    </location>
</feature>
<evidence type="ECO:0000256" key="4">
    <source>
        <dbReference type="ARBA" id="ARBA00022989"/>
    </source>
</evidence>
<feature type="transmembrane region" description="Helical" evidence="6">
    <location>
        <begin position="368"/>
        <end position="388"/>
    </location>
</feature>
<feature type="transmembrane region" description="Helical" evidence="6">
    <location>
        <begin position="179"/>
        <end position="198"/>
    </location>
</feature>
<evidence type="ECO:0000256" key="1">
    <source>
        <dbReference type="ARBA" id="ARBA00004141"/>
    </source>
</evidence>
<feature type="transmembrane region" description="Helical" evidence="6">
    <location>
        <begin position="67"/>
        <end position="91"/>
    </location>
</feature>
<dbReference type="GO" id="GO:0055085">
    <property type="term" value="P:transmembrane transport"/>
    <property type="evidence" value="ECO:0007669"/>
    <property type="project" value="InterPro"/>
</dbReference>
<organism evidence="8 9">
    <name type="scientific">Helicobacter suis HS5</name>
    <dbReference type="NCBI Taxonomy" id="710394"/>
    <lineage>
        <taxon>Bacteria</taxon>
        <taxon>Pseudomonadati</taxon>
        <taxon>Campylobacterota</taxon>
        <taxon>Epsilonproteobacteria</taxon>
        <taxon>Campylobacterales</taxon>
        <taxon>Helicobacteraceae</taxon>
        <taxon>Helicobacter</taxon>
    </lineage>
</organism>
<evidence type="ECO:0000256" key="6">
    <source>
        <dbReference type="SAM" id="Phobius"/>
    </source>
</evidence>
<dbReference type="Pfam" id="PF00324">
    <property type="entry name" value="AA_permease"/>
    <property type="match status" value="1"/>
</dbReference>
<sequence length="498" mass="54704">MFEALYLSGFSGGVRGEGERKLVENETLKRDIKLRQLLMIALGGTIGTGLFVGTGGNIANAGPLGTLIAYLIGGVIVYSIVLSLGELASVYPSTGSFGDYASRFIGPATGYMVFWVYWVGWIISVAVEYIAVGFLMQRWFPYVPVYYWVSACFVLIFVLNSLSVRIFAEGEFFLASIKVLAVFIFIVLGVIGILYQVYLHGLGSVLHNFYFSADSIHHLSPGFFPKGSYAIFGVVLAVIFAYTGTEIIGVAVGETKDPSSVMPKAIKATLWRIVFFFLGSVFIISVFLPMTNSSISQSPFVSTLERIPLPFLGTGIPYAADIMNFVIITAILSTANSGVYASSRMIYGLAQKKMFFPLFAKLNNKGTPVYAVYLSMAFTCLGMLTKIYAPEKIIEALINLISFTVIIVWISVSVAQYNFRKQFIASGKSLNDLPYRAPFLPLIQFIGISGCVVGVIGAYIDPEQRIGAYATLIYVFFCYIAYYATKNRWGYCPQMGLD</sequence>
<feature type="transmembrane region" description="Helical" evidence="6">
    <location>
        <begin position="146"/>
        <end position="167"/>
    </location>
</feature>
<gene>
    <name evidence="8" type="ORF">HSUHS5_1167</name>
</gene>
<dbReference type="GO" id="GO:0016020">
    <property type="term" value="C:membrane"/>
    <property type="evidence" value="ECO:0007669"/>
    <property type="project" value="UniProtKB-SubCell"/>
</dbReference>
<feature type="transmembrane region" description="Helical" evidence="6">
    <location>
        <begin position="400"/>
        <end position="419"/>
    </location>
</feature>
<dbReference type="Proteomes" id="UP000054093">
    <property type="component" value="Unassembled WGS sequence"/>
</dbReference>
<evidence type="ECO:0000259" key="7">
    <source>
        <dbReference type="Pfam" id="PF00324"/>
    </source>
</evidence>
<feature type="domain" description="Amino acid permease/ SLC12A" evidence="7">
    <location>
        <begin position="37"/>
        <end position="489"/>
    </location>
</feature>
<evidence type="ECO:0000256" key="5">
    <source>
        <dbReference type="ARBA" id="ARBA00023136"/>
    </source>
</evidence>
<feature type="transmembrane region" description="Helical" evidence="6">
    <location>
        <begin position="229"/>
        <end position="252"/>
    </location>
</feature>
<feature type="transmembrane region" description="Helical" evidence="6">
    <location>
        <begin position="466"/>
        <end position="485"/>
    </location>
</feature>
<keyword evidence="5 6" id="KW-0472">Membrane</keyword>
<proteinExistence type="predicted"/>
<dbReference type="Gene3D" id="1.20.1740.10">
    <property type="entry name" value="Amino acid/polyamine transporter I"/>
    <property type="match status" value="1"/>
</dbReference>
<keyword evidence="2" id="KW-0813">Transport</keyword>
<evidence type="ECO:0000313" key="8">
    <source>
        <dbReference type="EMBL" id="EFX41449.1"/>
    </source>
</evidence>
<protein>
    <submittedName>
        <fullName evidence="8">Amino acid permease</fullName>
    </submittedName>
</protein>
<keyword evidence="4 6" id="KW-1133">Transmembrane helix</keyword>